<dbReference type="Gene3D" id="1.10.10.10">
    <property type="entry name" value="Winged helix-like DNA-binding domain superfamily/Winged helix DNA-binding domain"/>
    <property type="match status" value="1"/>
</dbReference>
<proteinExistence type="inferred from homology"/>
<dbReference type="PROSITE" id="PS01063">
    <property type="entry name" value="SIGMA70_ECF"/>
    <property type="match status" value="1"/>
</dbReference>
<comment type="caution">
    <text evidence="9">The sequence shown here is derived from an EMBL/GenBank/DDBJ whole genome shotgun (WGS) entry which is preliminary data.</text>
</comment>
<evidence type="ECO:0000313" key="10">
    <source>
        <dbReference type="Proteomes" id="UP000474159"/>
    </source>
</evidence>
<dbReference type="SUPFAM" id="SSF88946">
    <property type="entry name" value="Sigma2 domain of RNA polymerase sigma factors"/>
    <property type="match status" value="1"/>
</dbReference>
<dbReference type="CDD" id="cd06171">
    <property type="entry name" value="Sigma70_r4"/>
    <property type="match status" value="1"/>
</dbReference>
<evidence type="ECO:0000256" key="5">
    <source>
        <dbReference type="ARBA" id="ARBA00023163"/>
    </source>
</evidence>
<keyword evidence="10" id="KW-1185">Reference proteome</keyword>
<evidence type="ECO:0000256" key="4">
    <source>
        <dbReference type="ARBA" id="ARBA00023125"/>
    </source>
</evidence>
<evidence type="ECO:0000313" key="9">
    <source>
        <dbReference type="EMBL" id="KAB1076794.1"/>
    </source>
</evidence>
<evidence type="ECO:0000256" key="6">
    <source>
        <dbReference type="RuleBase" id="RU000716"/>
    </source>
</evidence>
<keyword evidence="5 6" id="KW-0804">Transcription</keyword>
<name>A0A6L3SW33_9HYPH</name>
<dbReference type="AlphaFoldDB" id="A0A6L3SW33"/>
<organism evidence="9 10">
    <name type="scientific">Methylobacterium soli</name>
    <dbReference type="NCBI Taxonomy" id="553447"/>
    <lineage>
        <taxon>Bacteria</taxon>
        <taxon>Pseudomonadati</taxon>
        <taxon>Pseudomonadota</taxon>
        <taxon>Alphaproteobacteria</taxon>
        <taxon>Hyphomicrobiales</taxon>
        <taxon>Methylobacteriaceae</taxon>
        <taxon>Methylobacterium</taxon>
    </lineage>
</organism>
<feature type="domain" description="RNA polymerase sigma-70 region 2" evidence="7">
    <location>
        <begin position="76"/>
        <end position="138"/>
    </location>
</feature>
<dbReference type="Gene3D" id="1.10.1740.10">
    <property type="match status" value="1"/>
</dbReference>
<evidence type="ECO:0000259" key="7">
    <source>
        <dbReference type="Pfam" id="PF04542"/>
    </source>
</evidence>
<dbReference type="GO" id="GO:0006352">
    <property type="term" value="P:DNA-templated transcription initiation"/>
    <property type="evidence" value="ECO:0007669"/>
    <property type="project" value="InterPro"/>
</dbReference>
<dbReference type="GO" id="GO:0003677">
    <property type="term" value="F:DNA binding"/>
    <property type="evidence" value="ECO:0007669"/>
    <property type="project" value="UniProtKB-KW"/>
</dbReference>
<dbReference type="SUPFAM" id="SSF88659">
    <property type="entry name" value="Sigma3 and sigma4 domains of RNA polymerase sigma factors"/>
    <property type="match status" value="1"/>
</dbReference>
<dbReference type="InterPro" id="IPR039425">
    <property type="entry name" value="RNA_pol_sigma-70-like"/>
</dbReference>
<dbReference type="InterPro" id="IPR036388">
    <property type="entry name" value="WH-like_DNA-bd_sf"/>
</dbReference>
<dbReference type="PANTHER" id="PTHR43133:SF25">
    <property type="entry name" value="RNA POLYMERASE SIGMA FACTOR RFAY-RELATED"/>
    <property type="match status" value="1"/>
</dbReference>
<dbReference type="InterPro" id="IPR014284">
    <property type="entry name" value="RNA_pol_sigma-70_dom"/>
</dbReference>
<dbReference type="PANTHER" id="PTHR43133">
    <property type="entry name" value="RNA POLYMERASE ECF-TYPE SIGMA FACTO"/>
    <property type="match status" value="1"/>
</dbReference>
<dbReference type="Pfam" id="PF04542">
    <property type="entry name" value="Sigma70_r2"/>
    <property type="match status" value="1"/>
</dbReference>
<dbReference type="Pfam" id="PF08281">
    <property type="entry name" value="Sigma70_r4_2"/>
    <property type="match status" value="1"/>
</dbReference>
<dbReference type="NCBIfam" id="TIGR02937">
    <property type="entry name" value="sigma70-ECF"/>
    <property type="match status" value="1"/>
</dbReference>
<evidence type="ECO:0000256" key="3">
    <source>
        <dbReference type="ARBA" id="ARBA00023082"/>
    </source>
</evidence>
<dbReference type="EMBL" id="VZZK01000027">
    <property type="protein sequence ID" value="KAB1076794.1"/>
    <property type="molecule type" value="Genomic_DNA"/>
</dbReference>
<evidence type="ECO:0000259" key="8">
    <source>
        <dbReference type="Pfam" id="PF08281"/>
    </source>
</evidence>
<dbReference type="OrthoDB" id="9797134at2"/>
<comment type="similarity">
    <text evidence="1 6">Belongs to the sigma-70 factor family. ECF subfamily.</text>
</comment>
<evidence type="ECO:0000256" key="1">
    <source>
        <dbReference type="ARBA" id="ARBA00010641"/>
    </source>
</evidence>
<keyword evidence="2 6" id="KW-0805">Transcription regulation</keyword>
<gene>
    <name evidence="9" type="ORF">F6X53_22050</name>
</gene>
<protein>
    <recommendedName>
        <fullName evidence="6">RNA polymerase sigma factor</fullName>
    </recommendedName>
</protein>
<accession>A0A6L3SW33</accession>
<dbReference type="InterPro" id="IPR013325">
    <property type="entry name" value="RNA_pol_sigma_r2"/>
</dbReference>
<sequence>MRLALPAIAVPEADEIDVAAAVRDHLGVELQAYFGEALTEALPERLLGLLTRFEVALAARGQQVTQDFRAGLMKALPALRTFGFSLTGDATRTDDLVQETLVKAWANQHRFQPGSNMVAWLFTIMRNQFYSEIRKGKREVEDAEGAHAARLTAQPEQDGVIALKRLYAILAKVPAAQREALLLVGAEGYTYEEAAARLQCQVGTVKSRVSRARTHLAGLLGFDDAQAAVDGI</sequence>
<dbReference type="InterPro" id="IPR013324">
    <property type="entry name" value="RNA_pol_sigma_r3/r4-like"/>
</dbReference>
<evidence type="ECO:0000256" key="2">
    <source>
        <dbReference type="ARBA" id="ARBA00023015"/>
    </source>
</evidence>
<dbReference type="Proteomes" id="UP000474159">
    <property type="component" value="Unassembled WGS sequence"/>
</dbReference>
<dbReference type="InterPro" id="IPR007627">
    <property type="entry name" value="RNA_pol_sigma70_r2"/>
</dbReference>
<dbReference type="InterPro" id="IPR013249">
    <property type="entry name" value="RNA_pol_sigma70_r4_t2"/>
</dbReference>
<reference evidence="9 10" key="1">
    <citation type="submission" date="2019-09" db="EMBL/GenBank/DDBJ databases">
        <title>YIM 48816 draft genome.</title>
        <authorList>
            <person name="Jiang L."/>
        </authorList>
    </citation>
    <scope>NUCLEOTIDE SEQUENCE [LARGE SCALE GENOMIC DNA]</scope>
    <source>
        <strain evidence="9 10">YIM 48816</strain>
    </source>
</reference>
<keyword evidence="4 6" id="KW-0238">DNA-binding</keyword>
<dbReference type="GO" id="GO:0016987">
    <property type="term" value="F:sigma factor activity"/>
    <property type="evidence" value="ECO:0007669"/>
    <property type="project" value="UniProtKB-KW"/>
</dbReference>
<keyword evidence="3 6" id="KW-0731">Sigma factor</keyword>
<dbReference type="InterPro" id="IPR000838">
    <property type="entry name" value="RNA_pol_sigma70_ECF_CS"/>
</dbReference>
<feature type="domain" description="RNA polymerase sigma factor 70 region 4 type 2" evidence="8">
    <location>
        <begin position="164"/>
        <end position="216"/>
    </location>
</feature>